<dbReference type="InterPro" id="IPR013221">
    <property type="entry name" value="Mur_ligase_cen"/>
</dbReference>
<dbReference type="InterPro" id="IPR005863">
    <property type="entry name" value="UDP-N-AcMur_synth"/>
</dbReference>
<dbReference type="Pfam" id="PF02875">
    <property type="entry name" value="Mur_ligase_C"/>
    <property type="match status" value="1"/>
</dbReference>
<dbReference type="SUPFAM" id="SSF63418">
    <property type="entry name" value="MurE/MurF N-terminal domain"/>
    <property type="match status" value="1"/>
</dbReference>
<dbReference type="PANTHER" id="PTHR43024">
    <property type="entry name" value="UDP-N-ACETYLMURAMOYL-TRIPEPTIDE--D-ALANYL-D-ALANINE LIGASE"/>
    <property type="match status" value="1"/>
</dbReference>
<keyword evidence="7 10" id="KW-0573">Peptidoglycan synthesis</keyword>
<dbReference type="GO" id="GO:0008766">
    <property type="term" value="F:UDP-N-acetylmuramoylalanyl-D-glutamyl-2,6-diaminopimelate-D-alanyl-D-alanine ligase activity"/>
    <property type="evidence" value="ECO:0007669"/>
    <property type="project" value="RHEA"/>
</dbReference>
<dbReference type="Gene3D" id="3.90.190.20">
    <property type="entry name" value="Mur ligase, C-terminal domain"/>
    <property type="match status" value="1"/>
</dbReference>
<dbReference type="UniPathway" id="UPA00219"/>
<evidence type="ECO:0000256" key="7">
    <source>
        <dbReference type="ARBA" id="ARBA00022984"/>
    </source>
</evidence>
<feature type="domain" description="Mur ligase central" evidence="14">
    <location>
        <begin position="111"/>
        <end position="296"/>
    </location>
</feature>
<evidence type="ECO:0000256" key="3">
    <source>
        <dbReference type="ARBA" id="ARBA00022618"/>
    </source>
</evidence>
<evidence type="ECO:0000313" key="15">
    <source>
        <dbReference type="EMBL" id="AXL20527.1"/>
    </source>
</evidence>
<sequence length="460" mass="49130">MASFTKTEIQEATGASVAVSGEKTLFSGVETDTRVIGRDALFVALKGERFDGHDFVGKAVQQGAAGVIVSEMRDEYREYGIAVFVADDTLKAYQALARFHRRRFSIPVVAVTGSVGKTSTRNMIASVLSQKYDVLQTEKNFNNEIGLPRTLLQLTERHEACVVEMGMRGLGQIAELAAIAEPTIGVVTNVGKSHIELLGSQENIAKAKSELVLALDEKGTAVLNADDSFVAPMAALCRGSVLTYGTEAGDDIWAEQIAVSEQGVTFTCHCGSDVFAAQIPAISRHHAYNGLAAAAVGCLTGLSAEEIRRGLAAYKGVPMREELISLAPYTFINDAYNANPASMRAAIRSLGALTTGRKIAVLGGMLELGDWAREEHEAIGREIASSGIDVLITMGELAGYIACAAREGGMKQVYTAATHDECAACLKELLQPGDTVLLKGSRGFAMEKILSYFERKSCEC</sequence>
<dbReference type="Proteomes" id="UP000254337">
    <property type="component" value="Chromosome"/>
</dbReference>
<dbReference type="Pfam" id="PF08245">
    <property type="entry name" value="Mur_ligase_M"/>
    <property type="match status" value="1"/>
</dbReference>
<dbReference type="SUPFAM" id="SSF53623">
    <property type="entry name" value="MurD-like peptide ligases, catalytic domain"/>
    <property type="match status" value="1"/>
</dbReference>
<gene>
    <name evidence="10" type="primary">murF</name>
    <name evidence="15" type="ORF">DKB62_02495</name>
</gene>
<evidence type="ECO:0000259" key="14">
    <source>
        <dbReference type="Pfam" id="PF08245"/>
    </source>
</evidence>
<comment type="subcellular location">
    <subcellularLocation>
        <location evidence="10 11">Cytoplasm</location>
    </subcellularLocation>
</comment>
<dbReference type="NCBIfam" id="TIGR01143">
    <property type="entry name" value="murF"/>
    <property type="match status" value="1"/>
</dbReference>
<dbReference type="EC" id="6.3.2.10" evidence="10 11"/>
<evidence type="ECO:0000256" key="4">
    <source>
        <dbReference type="ARBA" id="ARBA00022741"/>
    </source>
</evidence>
<dbReference type="EMBL" id="CP029462">
    <property type="protein sequence ID" value="AXL20527.1"/>
    <property type="molecule type" value="Genomic_DNA"/>
</dbReference>
<evidence type="ECO:0000256" key="1">
    <source>
        <dbReference type="ARBA" id="ARBA00022490"/>
    </source>
</evidence>
<evidence type="ECO:0000256" key="9">
    <source>
        <dbReference type="ARBA" id="ARBA00023316"/>
    </source>
</evidence>
<keyword evidence="1 10" id="KW-0963">Cytoplasm</keyword>
<dbReference type="Gene3D" id="3.40.1390.10">
    <property type="entry name" value="MurE/MurF, N-terminal domain"/>
    <property type="match status" value="1"/>
</dbReference>
<keyword evidence="4 10" id="KW-0547">Nucleotide-binding</keyword>
<dbReference type="RefSeq" id="WP_107195676.1">
    <property type="nucleotide sequence ID" value="NZ_CP029462.1"/>
</dbReference>
<dbReference type="KEGG" id="meg:DKB62_02495"/>
<evidence type="ECO:0000256" key="6">
    <source>
        <dbReference type="ARBA" id="ARBA00022960"/>
    </source>
</evidence>
<reference evidence="15 16" key="1">
    <citation type="submission" date="2018-05" db="EMBL/GenBank/DDBJ databases">
        <title>Complete genome sequence of Megasphaera sp. AJH120T, isolated from the ceca of a chicken.</title>
        <authorList>
            <person name="Maki J."/>
            <person name="Looft T."/>
        </authorList>
    </citation>
    <scope>NUCLEOTIDE SEQUENCE [LARGE SCALE GENOMIC DNA]</scope>
    <source>
        <strain evidence="15 16">AJH120</strain>
    </source>
</reference>
<dbReference type="GO" id="GO:0071555">
    <property type="term" value="P:cell wall organization"/>
    <property type="evidence" value="ECO:0007669"/>
    <property type="project" value="UniProtKB-KW"/>
</dbReference>
<comment type="catalytic activity">
    <reaction evidence="10 11">
        <text>D-alanyl-D-alanine + UDP-N-acetyl-alpha-D-muramoyl-L-alanyl-gamma-D-glutamyl-meso-2,6-diaminopimelate + ATP = UDP-N-acetyl-alpha-D-muramoyl-L-alanyl-gamma-D-glutamyl-meso-2,6-diaminopimeloyl-D-alanyl-D-alanine + ADP + phosphate + H(+)</text>
        <dbReference type="Rhea" id="RHEA:28374"/>
        <dbReference type="ChEBI" id="CHEBI:15378"/>
        <dbReference type="ChEBI" id="CHEBI:30616"/>
        <dbReference type="ChEBI" id="CHEBI:43474"/>
        <dbReference type="ChEBI" id="CHEBI:57822"/>
        <dbReference type="ChEBI" id="CHEBI:61386"/>
        <dbReference type="ChEBI" id="CHEBI:83905"/>
        <dbReference type="ChEBI" id="CHEBI:456216"/>
        <dbReference type="EC" id="6.3.2.10"/>
    </reaction>
</comment>
<dbReference type="GO" id="GO:0005524">
    <property type="term" value="F:ATP binding"/>
    <property type="evidence" value="ECO:0007669"/>
    <property type="project" value="UniProtKB-UniRule"/>
</dbReference>
<evidence type="ECO:0000259" key="13">
    <source>
        <dbReference type="Pfam" id="PF02875"/>
    </source>
</evidence>
<evidence type="ECO:0000256" key="5">
    <source>
        <dbReference type="ARBA" id="ARBA00022840"/>
    </source>
</evidence>
<dbReference type="HAMAP" id="MF_02019">
    <property type="entry name" value="MurF"/>
    <property type="match status" value="1"/>
</dbReference>
<comment type="similarity">
    <text evidence="10">Belongs to the MurCDEF family. MurF subfamily.</text>
</comment>
<comment type="function">
    <text evidence="10 11">Involved in cell wall formation. Catalyzes the final step in the synthesis of UDP-N-acetylmuramoyl-pentapeptide, the precursor of murein.</text>
</comment>
<dbReference type="InterPro" id="IPR051046">
    <property type="entry name" value="MurCDEF_CellWall_CoF430Synth"/>
</dbReference>
<organism evidence="15 16">
    <name type="scientific">Megasphaera stantonii</name>
    <dbReference type="NCBI Taxonomy" id="2144175"/>
    <lineage>
        <taxon>Bacteria</taxon>
        <taxon>Bacillati</taxon>
        <taxon>Bacillota</taxon>
        <taxon>Negativicutes</taxon>
        <taxon>Veillonellales</taxon>
        <taxon>Veillonellaceae</taxon>
        <taxon>Megasphaera</taxon>
    </lineage>
</organism>
<dbReference type="PANTHER" id="PTHR43024:SF1">
    <property type="entry name" value="UDP-N-ACETYLMURAMOYL-TRIPEPTIDE--D-ALANYL-D-ALANINE LIGASE"/>
    <property type="match status" value="1"/>
</dbReference>
<dbReference type="InterPro" id="IPR000713">
    <property type="entry name" value="Mur_ligase_N"/>
</dbReference>
<keyword evidence="2 10" id="KW-0436">Ligase</keyword>
<evidence type="ECO:0000256" key="10">
    <source>
        <dbReference type="HAMAP-Rule" id="MF_02019"/>
    </source>
</evidence>
<keyword evidence="3 10" id="KW-0132">Cell division</keyword>
<evidence type="ECO:0000256" key="8">
    <source>
        <dbReference type="ARBA" id="ARBA00023306"/>
    </source>
</evidence>
<dbReference type="GO" id="GO:0005737">
    <property type="term" value="C:cytoplasm"/>
    <property type="evidence" value="ECO:0007669"/>
    <property type="project" value="UniProtKB-SubCell"/>
</dbReference>
<evidence type="ECO:0000256" key="2">
    <source>
        <dbReference type="ARBA" id="ARBA00022598"/>
    </source>
</evidence>
<accession>A0A346AXD4</accession>
<name>A0A346AXD4_9FIRM</name>
<comment type="pathway">
    <text evidence="10 11">Cell wall biogenesis; peptidoglycan biosynthesis.</text>
</comment>
<dbReference type="GO" id="GO:0009252">
    <property type="term" value="P:peptidoglycan biosynthetic process"/>
    <property type="evidence" value="ECO:0007669"/>
    <property type="project" value="UniProtKB-UniRule"/>
</dbReference>
<protein>
    <recommendedName>
        <fullName evidence="10 11">UDP-N-acetylmuramoyl-tripeptide--D-alanyl-D-alanine ligase</fullName>
        <ecNumber evidence="10 11">6.3.2.10</ecNumber>
    </recommendedName>
    <alternativeName>
        <fullName evidence="10">D-alanyl-D-alanine-adding enzyme</fullName>
    </alternativeName>
</protein>
<dbReference type="InterPro" id="IPR036615">
    <property type="entry name" value="Mur_ligase_C_dom_sf"/>
</dbReference>
<keyword evidence="5 10" id="KW-0067">ATP-binding</keyword>
<dbReference type="AlphaFoldDB" id="A0A346AXD4"/>
<feature type="domain" description="Mur ligase N-terminal catalytic" evidence="12">
    <location>
        <begin position="27"/>
        <end position="73"/>
    </location>
</feature>
<keyword evidence="9 10" id="KW-0961">Cell wall biogenesis/degradation</keyword>
<dbReference type="Gene3D" id="3.40.1190.10">
    <property type="entry name" value="Mur-like, catalytic domain"/>
    <property type="match status" value="1"/>
</dbReference>
<feature type="binding site" evidence="10">
    <location>
        <begin position="113"/>
        <end position="119"/>
    </location>
    <ligand>
        <name>ATP</name>
        <dbReference type="ChEBI" id="CHEBI:30616"/>
    </ligand>
</feature>
<evidence type="ECO:0000259" key="12">
    <source>
        <dbReference type="Pfam" id="PF01225"/>
    </source>
</evidence>
<dbReference type="Pfam" id="PF01225">
    <property type="entry name" value="Mur_ligase"/>
    <property type="match status" value="1"/>
</dbReference>
<keyword evidence="6 10" id="KW-0133">Cell shape</keyword>
<dbReference type="InterPro" id="IPR036565">
    <property type="entry name" value="Mur-like_cat_sf"/>
</dbReference>
<dbReference type="GO" id="GO:0008360">
    <property type="term" value="P:regulation of cell shape"/>
    <property type="evidence" value="ECO:0007669"/>
    <property type="project" value="UniProtKB-KW"/>
</dbReference>
<keyword evidence="8 10" id="KW-0131">Cell cycle</keyword>
<proteinExistence type="inferred from homology"/>
<dbReference type="GO" id="GO:0051301">
    <property type="term" value="P:cell division"/>
    <property type="evidence" value="ECO:0007669"/>
    <property type="project" value="UniProtKB-KW"/>
</dbReference>
<dbReference type="GO" id="GO:0047480">
    <property type="term" value="F:UDP-N-acetylmuramoyl-tripeptide-D-alanyl-D-alanine ligase activity"/>
    <property type="evidence" value="ECO:0007669"/>
    <property type="project" value="UniProtKB-UniRule"/>
</dbReference>
<keyword evidence="16" id="KW-1185">Reference proteome</keyword>
<evidence type="ECO:0000313" key="16">
    <source>
        <dbReference type="Proteomes" id="UP000254337"/>
    </source>
</evidence>
<dbReference type="OrthoDB" id="9801978at2"/>
<dbReference type="InterPro" id="IPR035911">
    <property type="entry name" value="MurE/MurF_N"/>
</dbReference>
<feature type="domain" description="Mur ligase C-terminal" evidence="13">
    <location>
        <begin position="320"/>
        <end position="442"/>
    </location>
</feature>
<dbReference type="SUPFAM" id="SSF53244">
    <property type="entry name" value="MurD-like peptide ligases, peptide-binding domain"/>
    <property type="match status" value="1"/>
</dbReference>
<dbReference type="InterPro" id="IPR004101">
    <property type="entry name" value="Mur_ligase_C"/>
</dbReference>
<evidence type="ECO:0000256" key="11">
    <source>
        <dbReference type="RuleBase" id="RU004136"/>
    </source>
</evidence>